<keyword evidence="1" id="KW-0560">Oxidoreductase</keyword>
<accession>A0ABN0XGZ9</accession>
<keyword evidence="5" id="KW-1185">Reference proteome</keyword>
<evidence type="ECO:0000256" key="1">
    <source>
        <dbReference type="ARBA" id="ARBA00023002"/>
    </source>
</evidence>
<evidence type="ECO:0000256" key="2">
    <source>
        <dbReference type="SAM" id="MobiDB-lite"/>
    </source>
</evidence>
<proteinExistence type="predicted"/>
<dbReference type="InterPro" id="IPR006076">
    <property type="entry name" value="FAD-dep_OxRdtase"/>
</dbReference>
<name>A0ABN0XGZ9_9ALTE</name>
<dbReference type="Proteomes" id="UP001501757">
    <property type="component" value="Unassembled WGS sequence"/>
</dbReference>
<sequence length="450" mass="49262">MHTQHFYDPLRDKSPGQGQAYPNSYWASQVEPVPLHPLEGDQNTDVAVIGAGYTGLSCAWHLAKQHDIKATVLDANQIGWGCSGRNGGFVLNGTGRLSFSQMEQKWGEHTAKAIYAEYRQGIDTVQSLIEQGNIACDQSHGGYLKIAHKTHAVEQLQQQAELLSARYQDPVRFIPAQQLQAEFLHSPQAHGALHFPYSFAVQPLKLALGYARLAEQAGAQVLTGSPVQGIARDNGKLLLTTPNGTLRANKLVIATNGYTANRFFTAVDGRHFPVLSSIIVTEPLSDAQLAASGLKSGLMAMDTRTLKYYYRLLPDNRILFGGRGAIQGKHANHPVYQARLLNALTDTLPALSGIKVAYFWSGWVSVSLDDYPRICQADDQGQVFYAMGYCGSGLSFASQAGKRLAQRVAGDTSLPDLPFMQSPLPHFPLAACRRLGLWAFYHLGRLRDSI</sequence>
<feature type="region of interest" description="Disordered" evidence="2">
    <location>
        <begin position="1"/>
        <end position="23"/>
    </location>
</feature>
<dbReference type="PANTHER" id="PTHR13847">
    <property type="entry name" value="SARCOSINE DEHYDROGENASE-RELATED"/>
    <property type="match status" value="1"/>
</dbReference>
<dbReference type="RefSeq" id="WP_343846071.1">
    <property type="nucleotide sequence ID" value="NZ_BAAAEI010000019.1"/>
</dbReference>
<organism evidence="4 5">
    <name type="scientific">Bowmanella denitrificans</name>
    <dbReference type="NCBI Taxonomy" id="366582"/>
    <lineage>
        <taxon>Bacteria</taxon>
        <taxon>Pseudomonadati</taxon>
        <taxon>Pseudomonadota</taxon>
        <taxon>Gammaproteobacteria</taxon>
        <taxon>Alteromonadales</taxon>
        <taxon>Alteromonadaceae</taxon>
        <taxon>Bowmanella</taxon>
    </lineage>
</organism>
<comment type="caution">
    <text evidence="4">The sequence shown here is derived from an EMBL/GenBank/DDBJ whole genome shotgun (WGS) entry which is preliminary data.</text>
</comment>
<evidence type="ECO:0000259" key="3">
    <source>
        <dbReference type="Pfam" id="PF01266"/>
    </source>
</evidence>
<dbReference type="InterPro" id="IPR036188">
    <property type="entry name" value="FAD/NAD-bd_sf"/>
</dbReference>
<evidence type="ECO:0000313" key="5">
    <source>
        <dbReference type="Proteomes" id="UP001501757"/>
    </source>
</evidence>
<feature type="domain" description="FAD dependent oxidoreductase" evidence="3">
    <location>
        <begin position="45"/>
        <end position="407"/>
    </location>
</feature>
<dbReference type="PANTHER" id="PTHR13847:SF281">
    <property type="entry name" value="FAD DEPENDENT OXIDOREDUCTASE DOMAIN-CONTAINING PROTEIN"/>
    <property type="match status" value="1"/>
</dbReference>
<evidence type="ECO:0000313" key="4">
    <source>
        <dbReference type="EMBL" id="GAA0363945.1"/>
    </source>
</evidence>
<dbReference type="Pfam" id="PF01266">
    <property type="entry name" value="DAO"/>
    <property type="match status" value="1"/>
</dbReference>
<reference evidence="4 5" key="1">
    <citation type="journal article" date="2019" name="Int. J. Syst. Evol. Microbiol.">
        <title>The Global Catalogue of Microorganisms (GCM) 10K type strain sequencing project: providing services to taxonomists for standard genome sequencing and annotation.</title>
        <authorList>
            <consortium name="The Broad Institute Genomics Platform"/>
            <consortium name="The Broad Institute Genome Sequencing Center for Infectious Disease"/>
            <person name="Wu L."/>
            <person name="Ma J."/>
        </authorList>
    </citation>
    <scope>NUCLEOTIDE SEQUENCE [LARGE SCALE GENOMIC DNA]</scope>
    <source>
        <strain evidence="4 5">JCM 13378</strain>
    </source>
</reference>
<dbReference type="SUPFAM" id="SSF51905">
    <property type="entry name" value="FAD/NAD(P)-binding domain"/>
    <property type="match status" value="1"/>
</dbReference>
<protein>
    <submittedName>
        <fullName evidence="4">FAD-binding oxidoreductase</fullName>
    </submittedName>
</protein>
<dbReference type="Gene3D" id="3.30.9.10">
    <property type="entry name" value="D-Amino Acid Oxidase, subunit A, domain 2"/>
    <property type="match status" value="1"/>
</dbReference>
<dbReference type="EMBL" id="BAAAEI010000019">
    <property type="protein sequence ID" value="GAA0363945.1"/>
    <property type="molecule type" value="Genomic_DNA"/>
</dbReference>
<gene>
    <name evidence="4" type="ORF">GCM10009092_30400</name>
</gene>
<dbReference type="Gene3D" id="3.50.50.60">
    <property type="entry name" value="FAD/NAD(P)-binding domain"/>
    <property type="match status" value="1"/>
</dbReference>